<dbReference type="Proteomes" id="UP000264006">
    <property type="component" value="Chromosome"/>
</dbReference>
<evidence type="ECO:0000259" key="2">
    <source>
        <dbReference type="Pfam" id="PF02698"/>
    </source>
</evidence>
<feature type="transmembrane region" description="Helical" evidence="1">
    <location>
        <begin position="12"/>
        <end position="31"/>
    </location>
</feature>
<evidence type="ECO:0000313" key="4">
    <source>
        <dbReference type="Proteomes" id="UP000264006"/>
    </source>
</evidence>
<keyword evidence="1" id="KW-0812">Transmembrane</keyword>
<dbReference type="KEGG" id="euz:DVS28_a1331"/>
<dbReference type="InterPro" id="IPR003848">
    <property type="entry name" value="DUF218"/>
</dbReference>
<dbReference type="InterPro" id="IPR014729">
    <property type="entry name" value="Rossmann-like_a/b/a_fold"/>
</dbReference>
<dbReference type="RefSeq" id="WP_164710017.1">
    <property type="nucleotide sequence ID" value="NZ_CAXIBR010000045.1"/>
</dbReference>
<dbReference type="GO" id="GO:0005886">
    <property type="term" value="C:plasma membrane"/>
    <property type="evidence" value="ECO:0007669"/>
    <property type="project" value="TreeGrafter"/>
</dbReference>
<feature type="domain" description="DUF218" evidence="2">
    <location>
        <begin position="42"/>
        <end position="186"/>
    </location>
</feature>
<keyword evidence="1" id="KW-1133">Transmembrane helix</keyword>
<dbReference type="CDD" id="cd06259">
    <property type="entry name" value="YdcF-like"/>
    <property type="match status" value="1"/>
</dbReference>
<accession>A0A346XUY3</accession>
<keyword evidence="1" id="KW-0472">Membrane</keyword>
<reference evidence="3 4" key="1">
    <citation type="submission" date="2018-09" db="EMBL/GenBank/DDBJ databases">
        <title>Complete genome sequence of Euzebya sp. DY32-46 isolated from seawater of Pacific Ocean.</title>
        <authorList>
            <person name="Xu L."/>
            <person name="Wu Y.-H."/>
            <person name="Xu X.-W."/>
        </authorList>
    </citation>
    <scope>NUCLEOTIDE SEQUENCE [LARGE SCALE GENOMIC DNA]</scope>
    <source>
        <strain evidence="3 4">DY32-46</strain>
    </source>
</reference>
<dbReference type="InterPro" id="IPR051599">
    <property type="entry name" value="Cell_Envelope_Assoc"/>
</dbReference>
<dbReference type="Gene3D" id="3.40.50.620">
    <property type="entry name" value="HUPs"/>
    <property type="match status" value="1"/>
</dbReference>
<dbReference type="PANTHER" id="PTHR30336">
    <property type="entry name" value="INNER MEMBRANE PROTEIN, PROBABLE PERMEASE"/>
    <property type="match status" value="1"/>
</dbReference>
<dbReference type="AlphaFoldDB" id="A0A346XUY3"/>
<name>A0A346XUY3_9ACTN</name>
<protein>
    <submittedName>
        <fullName evidence="3">EpiH/GdmH-related protein</fullName>
    </submittedName>
</protein>
<dbReference type="EMBL" id="CP031165">
    <property type="protein sequence ID" value="AXV06030.1"/>
    <property type="molecule type" value="Genomic_DNA"/>
</dbReference>
<keyword evidence="4" id="KW-1185">Reference proteome</keyword>
<evidence type="ECO:0000313" key="3">
    <source>
        <dbReference type="EMBL" id="AXV06030.1"/>
    </source>
</evidence>
<proteinExistence type="predicted"/>
<gene>
    <name evidence="3" type="ORF">DVS28_a1331</name>
</gene>
<dbReference type="Pfam" id="PF02698">
    <property type="entry name" value="DUF218"/>
    <property type="match status" value="1"/>
</dbReference>
<evidence type="ECO:0000256" key="1">
    <source>
        <dbReference type="SAM" id="Phobius"/>
    </source>
</evidence>
<dbReference type="PANTHER" id="PTHR30336:SF20">
    <property type="entry name" value="DUF218 DOMAIN-CONTAINING PROTEIN"/>
    <property type="match status" value="1"/>
</dbReference>
<organism evidence="3 4">
    <name type="scientific">Euzebya pacifica</name>
    <dbReference type="NCBI Taxonomy" id="1608957"/>
    <lineage>
        <taxon>Bacteria</taxon>
        <taxon>Bacillati</taxon>
        <taxon>Actinomycetota</taxon>
        <taxon>Nitriliruptoria</taxon>
        <taxon>Euzebyales</taxon>
    </lineage>
</organism>
<sequence>MTRLSLPVRVLVWVLVTVLLYAALTFVQIAVTAVRDQSEPSDAILVLGAAQYQGRPSPVFAARLDHAADLYAEGLAPVVVVTGGRQPGDTLSEANAADAYLQARGVPDTALRLEVDGRTSYESLAASARFMRAEGITDVILVSDGWHLQRSAEIARSVGLDPHPSPAEESPYGTASALQQMVRETAGLAVGRLIGFRRLDNLATASIVPGI</sequence>